<evidence type="ECO:0000256" key="3">
    <source>
        <dbReference type="ARBA" id="ARBA00022692"/>
    </source>
</evidence>
<feature type="transmembrane region" description="Helical" evidence="6">
    <location>
        <begin position="230"/>
        <end position="253"/>
    </location>
</feature>
<dbReference type="InterPro" id="IPR017039">
    <property type="entry name" value="Virul_fac_BrkB"/>
</dbReference>
<keyword evidence="8" id="KW-1185">Reference proteome</keyword>
<feature type="transmembrane region" description="Helical" evidence="6">
    <location>
        <begin position="265"/>
        <end position="285"/>
    </location>
</feature>
<gene>
    <name evidence="7" type="ORF">FUAX_37060</name>
</gene>
<keyword evidence="3 6" id="KW-0812">Transmembrane</keyword>
<dbReference type="Proteomes" id="UP001348817">
    <property type="component" value="Chromosome"/>
</dbReference>
<evidence type="ECO:0000256" key="1">
    <source>
        <dbReference type="ARBA" id="ARBA00004651"/>
    </source>
</evidence>
<evidence type="ECO:0000256" key="2">
    <source>
        <dbReference type="ARBA" id="ARBA00022475"/>
    </source>
</evidence>
<evidence type="ECO:0000256" key="5">
    <source>
        <dbReference type="ARBA" id="ARBA00023136"/>
    </source>
</evidence>
<dbReference type="Pfam" id="PF03631">
    <property type="entry name" value="Virul_fac_BrkB"/>
    <property type="match status" value="1"/>
</dbReference>
<feature type="transmembrane region" description="Helical" evidence="6">
    <location>
        <begin position="86"/>
        <end position="104"/>
    </location>
</feature>
<dbReference type="PANTHER" id="PTHR30213">
    <property type="entry name" value="INNER MEMBRANE PROTEIN YHJD"/>
    <property type="match status" value="1"/>
</dbReference>
<keyword evidence="4 6" id="KW-1133">Transmembrane helix</keyword>
<sequence length="470" mass="53117">MLIFVSKSFQHDFWRYDSDFVPPFLTAMKKINFSEIEKFFTKDIWVSKFSGLSRPMLIGLRVLRIVWLAVKGFFEDRCMLQASGLTYYTLLSVVPVLALAFAIAKGFGYDQVLEREILSGLEGHEQVAKQALEFARSMLKNTKGGPLAVVGIVVLLYSTMSLLFNIEEAVNDIWDLRVSRPLNRKLTDYLTILISTPLLVIIAGSMTVYISGEVENVASKYELLRFAQPLIYKSLKLTSVGLLWIAFTMLFYIMPYTKVSIRAAFISGAVTGTAFHLLQWGLIAFQIGVARYNAIYGSFAALPLFLLWLQLSWSVILFGAELAYAIQHVRLFTFSKGDLKLSVRDRHVMFVAVCRFVVLRFMEDGKAPTASDISRKLQLPLLYVQRSLGSLVSSGLLSVVKVNYAEAPAYQPALDPNKITLAYALEKMDDYGKITVDFPKGKDIVTVREYMDGLNELFRESDRNKLLHEL</sequence>
<dbReference type="AlphaFoldDB" id="A0AAU9CXN9"/>
<evidence type="ECO:0008006" key="9">
    <source>
        <dbReference type="Google" id="ProtNLM"/>
    </source>
</evidence>
<name>A0AAU9CXN9_9BACT</name>
<dbReference type="PANTHER" id="PTHR30213:SF0">
    <property type="entry name" value="UPF0761 MEMBRANE PROTEIN YIHY"/>
    <property type="match status" value="1"/>
</dbReference>
<proteinExistence type="predicted"/>
<feature type="transmembrane region" description="Helical" evidence="6">
    <location>
        <begin position="186"/>
        <end position="210"/>
    </location>
</feature>
<comment type="subcellular location">
    <subcellularLocation>
        <location evidence="1">Cell membrane</location>
        <topology evidence="1">Multi-pass membrane protein</topology>
    </subcellularLocation>
</comment>
<dbReference type="EMBL" id="AP025314">
    <property type="protein sequence ID" value="BDD11274.1"/>
    <property type="molecule type" value="Genomic_DNA"/>
</dbReference>
<reference evidence="7 8" key="1">
    <citation type="submission" date="2021-12" db="EMBL/GenBank/DDBJ databases">
        <title>Genome sequencing of bacteria with rrn-lacking chromosome and rrn-plasmid.</title>
        <authorList>
            <person name="Anda M."/>
            <person name="Iwasaki W."/>
        </authorList>
    </citation>
    <scope>NUCLEOTIDE SEQUENCE [LARGE SCALE GENOMIC DNA]</scope>
    <source>
        <strain evidence="7 8">DSM 100852</strain>
    </source>
</reference>
<evidence type="ECO:0000313" key="7">
    <source>
        <dbReference type="EMBL" id="BDD11274.1"/>
    </source>
</evidence>
<evidence type="ECO:0000256" key="4">
    <source>
        <dbReference type="ARBA" id="ARBA00022989"/>
    </source>
</evidence>
<organism evidence="7 8">
    <name type="scientific">Fulvitalea axinellae</name>
    <dbReference type="NCBI Taxonomy" id="1182444"/>
    <lineage>
        <taxon>Bacteria</taxon>
        <taxon>Pseudomonadati</taxon>
        <taxon>Bacteroidota</taxon>
        <taxon>Cytophagia</taxon>
        <taxon>Cytophagales</taxon>
        <taxon>Persicobacteraceae</taxon>
        <taxon>Fulvitalea</taxon>
    </lineage>
</organism>
<dbReference type="NCBIfam" id="TIGR00765">
    <property type="entry name" value="yihY_not_rbn"/>
    <property type="match status" value="1"/>
</dbReference>
<accession>A0AAU9CXN9</accession>
<dbReference type="KEGG" id="fax:FUAX_37060"/>
<dbReference type="GO" id="GO:0005886">
    <property type="term" value="C:plasma membrane"/>
    <property type="evidence" value="ECO:0007669"/>
    <property type="project" value="UniProtKB-SubCell"/>
</dbReference>
<keyword evidence="2" id="KW-1003">Cell membrane</keyword>
<evidence type="ECO:0000256" key="6">
    <source>
        <dbReference type="SAM" id="Phobius"/>
    </source>
</evidence>
<feature type="transmembrane region" description="Helical" evidence="6">
    <location>
        <begin position="147"/>
        <end position="166"/>
    </location>
</feature>
<protein>
    <recommendedName>
        <fullName evidence="9">YihY/virulence factor BrkB family protein</fullName>
    </recommendedName>
</protein>
<evidence type="ECO:0000313" key="8">
    <source>
        <dbReference type="Proteomes" id="UP001348817"/>
    </source>
</evidence>
<keyword evidence="5 6" id="KW-0472">Membrane</keyword>